<dbReference type="AlphaFoldDB" id="A0A6J4JTI8"/>
<name>A0A6J4JTI8_9PSEU</name>
<evidence type="ECO:0000256" key="1">
    <source>
        <dbReference type="SAM" id="SignalP"/>
    </source>
</evidence>
<protein>
    <submittedName>
        <fullName evidence="2">Uncharacterized protein</fullName>
    </submittedName>
</protein>
<sequence>MKKVLLFVVALMLSVATVAYAQSGQTNKYTVEASTSPTNKGSSTKPVPVGIKFGYKVGTVEGTRPIPVKKYSIRFDGLRVNTNQFKGCSQAQLQAAGGKTRCASAKVGSGFVKNQSGASNNPNDKSITCNLQLTVYNSKNNKGLLLL</sequence>
<proteinExistence type="predicted"/>
<organism evidence="2">
    <name type="scientific">uncultured Actinomycetospora sp</name>
    <dbReference type="NCBI Taxonomy" id="1135996"/>
    <lineage>
        <taxon>Bacteria</taxon>
        <taxon>Bacillati</taxon>
        <taxon>Actinomycetota</taxon>
        <taxon>Actinomycetes</taxon>
        <taxon>Pseudonocardiales</taxon>
        <taxon>Pseudonocardiaceae</taxon>
        <taxon>Actinomycetospora</taxon>
        <taxon>environmental samples</taxon>
    </lineage>
</organism>
<evidence type="ECO:0000313" key="2">
    <source>
        <dbReference type="EMBL" id="CAA9286827.1"/>
    </source>
</evidence>
<gene>
    <name evidence="2" type="ORF">AVDCRST_MAG54-4106</name>
</gene>
<dbReference type="EMBL" id="CADCTH010000516">
    <property type="protein sequence ID" value="CAA9286827.1"/>
    <property type="molecule type" value="Genomic_DNA"/>
</dbReference>
<feature type="signal peptide" evidence="1">
    <location>
        <begin position="1"/>
        <end position="21"/>
    </location>
</feature>
<feature type="chain" id="PRO_5026999792" evidence="1">
    <location>
        <begin position="22"/>
        <end position="147"/>
    </location>
</feature>
<accession>A0A6J4JTI8</accession>
<keyword evidence="1" id="KW-0732">Signal</keyword>
<reference evidence="2" key="1">
    <citation type="submission" date="2020-02" db="EMBL/GenBank/DDBJ databases">
        <authorList>
            <person name="Meier V. D."/>
        </authorList>
    </citation>
    <scope>NUCLEOTIDE SEQUENCE</scope>
    <source>
        <strain evidence="2">AVDCRST_MAG54</strain>
    </source>
</reference>